<evidence type="ECO:0000313" key="1">
    <source>
        <dbReference type="EMBL" id="MPC21132.1"/>
    </source>
</evidence>
<evidence type="ECO:0000313" key="2">
    <source>
        <dbReference type="Proteomes" id="UP000324222"/>
    </source>
</evidence>
<comment type="caution">
    <text evidence="1">The sequence shown here is derived from an EMBL/GenBank/DDBJ whole genome shotgun (WGS) entry which is preliminary data.</text>
</comment>
<name>A0A5B7DHY3_PORTR</name>
<dbReference type="EMBL" id="VSRR010000945">
    <property type="protein sequence ID" value="MPC21132.1"/>
    <property type="molecule type" value="Genomic_DNA"/>
</dbReference>
<sequence>MMSLKTNSGVTVRLSKAVSSFLPEWYRLCSGGSNSSVENVARQCVLPPWMAPRCQDSWCEAGSNSSLEGAR</sequence>
<accession>A0A5B7DHY3</accession>
<keyword evidence="2" id="KW-1185">Reference proteome</keyword>
<proteinExistence type="predicted"/>
<dbReference type="AlphaFoldDB" id="A0A5B7DHY3"/>
<reference evidence="1 2" key="1">
    <citation type="submission" date="2019-05" db="EMBL/GenBank/DDBJ databases">
        <title>Another draft genome of Portunus trituberculatus and its Hox gene families provides insights of decapod evolution.</title>
        <authorList>
            <person name="Jeong J.-H."/>
            <person name="Song I."/>
            <person name="Kim S."/>
            <person name="Choi T."/>
            <person name="Kim D."/>
            <person name="Ryu S."/>
            <person name="Kim W."/>
        </authorList>
    </citation>
    <scope>NUCLEOTIDE SEQUENCE [LARGE SCALE GENOMIC DNA]</scope>
    <source>
        <tissue evidence="1">Muscle</tissue>
    </source>
</reference>
<organism evidence="1 2">
    <name type="scientific">Portunus trituberculatus</name>
    <name type="common">Swimming crab</name>
    <name type="synonym">Neptunus trituberculatus</name>
    <dbReference type="NCBI Taxonomy" id="210409"/>
    <lineage>
        <taxon>Eukaryota</taxon>
        <taxon>Metazoa</taxon>
        <taxon>Ecdysozoa</taxon>
        <taxon>Arthropoda</taxon>
        <taxon>Crustacea</taxon>
        <taxon>Multicrustacea</taxon>
        <taxon>Malacostraca</taxon>
        <taxon>Eumalacostraca</taxon>
        <taxon>Eucarida</taxon>
        <taxon>Decapoda</taxon>
        <taxon>Pleocyemata</taxon>
        <taxon>Brachyura</taxon>
        <taxon>Eubrachyura</taxon>
        <taxon>Portunoidea</taxon>
        <taxon>Portunidae</taxon>
        <taxon>Portuninae</taxon>
        <taxon>Portunus</taxon>
    </lineage>
</organism>
<dbReference type="Proteomes" id="UP000324222">
    <property type="component" value="Unassembled WGS sequence"/>
</dbReference>
<gene>
    <name evidence="1" type="ORF">E2C01_014108</name>
</gene>
<protein>
    <submittedName>
        <fullName evidence="1">Uncharacterized protein</fullName>
    </submittedName>
</protein>